<gene>
    <name evidence="10" type="ORF">BGZ97_002865</name>
</gene>
<dbReference type="PANTHER" id="PTHR15608:SF0">
    <property type="entry name" value="HIV TAT-SPECIFIC FACTOR 1"/>
    <property type="match status" value="1"/>
</dbReference>
<dbReference type="AlphaFoldDB" id="A0A9P6QY17"/>
<evidence type="ECO:0000313" key="10">
    <source>
        <dbReference type="EMBL" id="KAG0301236.1"/>
    </source>
</evidence>
<dbReference type="InterPro" id="IPR012677">
    <property type="entry name" value="Nucleotide-bd_a/b_plait_sf"/>
</dbReference>
<evidence type="ECO:0000256" key="2">
    <source>
        <dbReference type="ARBA" id="ARBA00022664"/>
    </source>
</evidence>
<dbReference type="GO" id="GO:0003723">
    <property type="term" value="F:RNA binding"/>
    <property type="evidence" value="ECO:0007669"/>
    <property type="project" value="UniProtKB-UniRule"/>
</dbReference>
<evidence type="ECO:0000256" key="5">
    <source>
        <dbReference type="ARBA" id="ARBA00023187"/>
    </source>
</evidence>
<keyword evidence="3" id="KW-0677">Repeat</keyword>
<dbReference type="GO" id="GO:0005686">
    <property type="term" value="C:U2 snRNP"/>
    <property type="evidence" value="ECO:0007669"/>
    <property type="project" value="TreeGrafter"/>
</dbReference>
<dbReference type="InterPro" id="IPR034392">
    <property type="entry name" value="TatSF1-like_RRM1"/>
</dbReference>
<evidence type="ECO:0000256" key="4">
    <source>
        <dbReference type="ARBA" id="ARBA00022884"/>
    </source>
</evidence>
<feature type="region of interest" description="Disordered" evidence="8">
    <location>
        <begin position="471"/>
        <end position="514"/>
    </location>
</feature>
<dbReference type="GO" id="GO:0005684">
    <property type="term" value="C:U2-type spliceosomal complex"/>
    <property type="evidence" value="ECO:0007669"/>
    <property type="project" value="TreeGrafter"/>
</dbReference>
<dbReference type="InterPro" id="IPR034393">
    <property type="entry name" value="TatSF1-like"/>
</dbReference>
<dbReference type="PANTHER" id="PTHR15608">
    <property type="entry name" value="SPLICING FACTOR U2AF-ASSOCIATED PROTEIN 2"/>
    <property type="match status" value="1"/>
</dbReference>
<keyword evidence="5" id="KW-0508">mRNA splicing</keyword>
<keyword evidence="11" id="KW-1185">Reference proteome</keyword>
<dbReference type="CDD" id="cd12281">
    <property type="entry name" value="RRM1_TatSF1_like"/>
    <property type="match status" value="1"/>
</dbReference>
<feature type="coiled-coil region" evidence="7">
    <location>
        <begin position="317"/>
        <end position="344"/>
    </location>
</feature>
<dbReference type="FunFam" id="3.30.70.330:FF:000105">
    <property type="entry name" value="HIV Tat-specific factor 1 homolog"/>
    <property type="match status" value="1"/>
</dbReference>
<dbReference type="PROSITE" id="PS50102">
    <property type="entry name" value="RRM"/>
    <property type="match status" value="1"/>
</dbReference>
<organism evidence="10 11">
    <name type="scientific">Linnemannia gamsii</name>
    <dbReference type="NCBI Taxonomy" id="64522"/>
    <lineage>
        <taxon>Eukaryota</taxon>
        <taxon>Fungi</taxon>
        <taxon>Fungi incertae sedis</taxon>
        <taxon>Mucoromycota</taxon>
        <taxon>Mortierellomycotina</taxon>
        <taxon>Mortierellomycetes</taxon>
        <taxon>Mortierellales</taxon>
        <taxon>Mortierellaceae</taxon>
        <taxon>Linnemannia</taxon>
    </lineage>
</organism>
<dbReference type="GO" id="GO:0000398">
    <property type="term" value="P:mRNA splicing, via spliceosome"/>
    <property type="evidence" value="ECO:0007669"/>
    <property type="project" value="InterPro"/>
</dbReference>
<protein>
    <recommendedName>
        <fullName evidence="9">RRM domain-containing protein</fullName>
    </recommendedName>
</protein>
<feature type="compositionally biased region" description="Low complexity" evidence="8">
    <location>
        <begin position="13"/>
        <end position="42"/>
    </location>
</feature>
<feature type="compositionally biased region" description="Polar residues" evidence="8">
    <location>
        <begin position="188"/>
        <end position="199"/>
    </location>
</feature>
<feature type="region of interest" description="Disordered" evidence="8">
    <location>
        <begin position="1"/>
        <end position="53"/>
    </location>
</feature>
<evidence type="ECO:0000256" key="6">
    <source>
        <dbReference type="PROSITE-ProRule" id="PRU00176"/>
    </source>
</evidence>
<evidence type="ECO:0000259" key="9">
    <source>
        <dbReference type="PROSITE" id="PS50102"/>
    </source>
</evidence>
<keyword evidence="7" id="KW-0175">Coiled coil</keyword>
<dbReference type="SUPFAM" id="SSF54928">
    <property type="entry name" value="RNA-binding domain, RBD"/>
    <property type="match status" value="2"/>
</dbReference>
<dbReference type="Proteomes" id="UP000823405">
    <property type="component" value="Unassembled WGS sequence"/>
</dbReference>
<dbReference type="CDD" id="cd12282">
    <property type="entry name" value="RRM2_TatSF1_like"/>
    <property type="match status" value="1"/>
</dbReference>
<reference evidence="10" key="1">
    <citation type="journal article" date="2020" name="Fungal Divers.">
        <title>Resolving the Mortierellaceae phylogeny through synthesis of multi-gene phylogenetics and phylogenomics.</title>
        <authorList>
            <person name="Vandepol N."/>
            <person name="Liber J."/>
            <person name="Desiro A."/>
            <person name="Na H."/>
            <person name="Kennedy M."/>
            <person name="Barry K."/>
            <person name="Grigoriev I.V."/>
            <person name="Miller A.N."/>
            <person name="O'Donnell K."/>
            <person name="Stajich J.E."/>
            <person name="Bonito G."/>
        </authorList>
    </citation>
    <scope>NUCLEOTIDE SEQUENCE</scope>
    <source>
        <strain evidence="10">NVP60</strain>
    </source>
</reference>
<comment type="caution">
    <text evidence="10">The sequence shown here is derived from an EMBL/GenBank/DDBJ whole genome shotgun (WGS) entry which is preliminary data.</text>
</comment>
<dbReference type="OrthoDB" id="10258585at2759"/>
<evidence type="ECO:0000256" key="7">
    <source>
        <dbReference type="SAM" id="Coils"/>
    </source>
</evidence>
<sequence>MSAPEQDYDQDSATWTGGDHDAGAATDATAAAATGTSTESAGMTGGGRGGPQVAQQNMHYIEETGRWTYTDAEGISFEYDENLKAWFPMFNEQLIQAQQSIYGETIPDNLESVYAENARRQKRKNESTDDIYHSGATAAARNVGSPYSNNNNSNGDDDDDEEEHDEDRGDAHEILGLGDYPPGLASIPGQSDGSSNNKYANKKQKQPKGKGERKPKPISSVFVTGLPLNTDLEEVMDVFKKGGVFMEDENEQPRIKLYTNSQGQRNGEGLVTYLRPESVALAIDLLDDTEYRPGVEKGRIRVQQAQFKEKERTATPAGLTDERKKKVQKKYQKLEKKLDWFDDENLVKADKWNKVCILKHMFTLQELEADPTLLLDLKEDIREECEKVGEVTNVIIYDQHPEGVVSVRYKEKESADLCVKLMSGRFFAGQRVVAEIYDGHTKYESQKSKEELEEEEKQRLDRYARWLEAEEEKSKAERGAAPSFASEGSGQKEAGVEEEEGEGQVRIAADAPTP</sequence>
<dbReference type="InterPro" id="IPR000504">
    <property type="entry name" value="RRM_dom"/>
</dbReference>
<dbReference type="Gene3D" id="3.30.70.330">
    <property type="match status" value="2"/>
</dbReference>
<keyword evidence="2" id="KW-0507">mRNA processing</keyword>
<proteinExistence type="inferred from homology"/>
<evidence type="ECO:0000256" key="8">
    <source>
        <dbReference type="SAM" id="MobiDB-lite"/>
    </source>
</evidence>
<feature type="domain" description="RRM" evidence="9">
    <location>
        <begin position="219"/>
        <end position="307"/>
    </location>
</feature>
<dbReference type="EMBL" id="JAAAIN010001654">
    <property type="protein sequence ID" value="KAG0301236.1"/>
    <property type="molecule type" value="Genomic_DNA"/>
</dbReference>
<dbReference type="InterPro" id="IPR035979">
    <property type="entry name" value="RBD_domain_sf"/>
</dbReference>
<evidence type="ECO:0000313" key="11">
    <source>
        <dbReference type="Proteomes" id="UP000823405"/>
    </source>
</evidence>
<feature type="compositionally biased region" description="Acidic residues" evidence="8">
    <location>
        <begin position="1"/>
        <end position="10"/>
    </location>
</feature>
<accession>A0A9P6QY17</accession>
<dbReference type="Pfam" id="PF00076">
    <property type="entry name" value="RRM_1"/>
    <property type="match status" value="1"/>
</dbReference>
<keyword evidence="4 6" id="KW-0694">RNA-binding</keyword>
<name>A0A9P6QY17_9FUNG</name>
<comment type="similarity">
    <text evidence="1">Belongs to the HTATSF1 family.</text>
</comment>
<dbReference type="SMART" id="SM00360">
    <property type="entry name" value="RRM"/>
    <property type="match status" value="2"/>
</dbReference>
<feature type="compositionally biased region" description="Acidic residues" evidence="8">
    <location>
        <begin position="155"/>
        <end position="165"/>
    </location>
</feature>
<feature type="region of interest" description="Disordered" evidence="8">
    <location>
        <begin position="117"/>
        <end position="218"/>
    </location>
</feature>
<evidence type="ECO:0000256" key="3">
    <source>
        <dbReference type="ARBA" id="ARBA00022737"/>
    </source>
</evidence>
<evidence type="ECO:0000256" key="1">
    <source>
        <dbReference type="ARBA" id="ARBA00007747"/>
    </source>
</evidence>